<comment type="caution">
    <text evidence="4">The sequence shown here is derived from an EMBL/GenBank/DDBJ whole genome shotgun (WGS) entry which is preliminary data.</text>
</comment>
<comment type="cofactor">
    <cofactor evidence="1">
        <name>pyridoxal 5'-phosphate</name>
        <dbReference type="ChEBI" id="CHEBI:597326"/>
    </cofactor>
</comment>
<dbReference type="RefSeq" id="WP_379238368.1">
    <property type="nucleotide sequence ID" value="NZ_JBHSTE010000011.1"/>
</dbReference>
<dbReference type="Gene3D" id="3.40.640.10">
    <property type="entry name" value="Type I PLP-dependent aspartate aminotransferase-like (Major domain)"/>
    <property type="match status" value="1"/>
</dbReference>
<dbReference type="GO" id="GO:0008483">
    <property type="term" value="F:transaminase activity"/>
    <property type="evidence" value="ECO:0007669"/>
    <property type="project" value="UniProtKB-KW"/>
</dbReference>
<dbReference type="SUPFAM" id="SSF53383">
    <property type="entry name" value="PLP-dependent transferases"/>
    <property type="match status" value="1"/>
</dbReference>
<keyword evidence="4" id="KW-0808">Transferase</keyword>
<name>A0ABW1V9J7_9BACL</name>
<gene>
    <name evidence="4" type="ORF">ACFP56_21090</name>
</gene>
<dbReference type="PANTHER" id="PTHR43277:SF3">
    <property type="entry name" value="DECARBOXYLASE, PUTATIVE-RELATED"/>
    <property type="match status" value="1"/>
</dbReference>
<dbReference type="PANTHER" id="PTHR43277">
    <property type="entry name" value="ARGININE DECARBOXYLASE"/>
    <property type="match status" value="1"/>
</dbReference>
<dbReference type="InterPro" id="IPR015421">
    <property type="entry name" value="PyrdxlP-dep_Trfase_major"/>
</dbReference>
<protein>
    <submittedName>
        <fullName evidence="4">Aminotransferase class I/II-fold pyridoxal phosphate-dependent enzyme</fullName>
    </submittedName>
</protein>
<evidence type="ECO:0000256" key="2">
    <source>
        <dbReference type="ARBA" id="ARBA00022898"/>
    </source>
</evidence>
<evidence type="ECO:0000256" key="1">
    <source>
        <dbReference type="ARBA" id="ARBA00001933"/>
    </source>
</evidence>
<dbReference type="Proteomes" id="UP001596233">
    <property type="component" value="Unassembled WGS sequence"/>
</dbReference>
<sequence length="511" mass="57261">MTNKKWKAPLLEHLTAFAKLAPASFHVPGHRNGTVYLRLLTEHSQLSHHFEAISQIAQLDVTELSHTDDLHDPQGVIAEAQKLAAALYESEHCFFLVGGSTAGNLALVLSLCEEQDTIIMQRNVHKSLINACKLAGANVVFLQPELEPSTQLSVIPSLDTVEEALRRFPHAKAVFLTNPNYYGLSSDLTAYAELVHRFNIPLIIDEAHGAHYGIAPYSPRSSITTGADAVVQSTHKTLPAFTMGAMLHIQGPYIKQESIQQQLAMLESSSPSYLIMSSLDMARAVLDCYGSKWFAQSYALRQQLIDWLGQHSRLDIALLPEESRYSQDPYRLLLYDTKQELSGYELQRRLEKYGVWAEMSTPIYVVLVWHMAMTEDELERLKTVLLELSQDTESEAESKVMPAAVPKQTLKRLIAADKAILEANAQLAISEPISFNRCQPQLTRIINLVEAEGMQCAEMIVPYPPGIPVLYERETITADHIREIRRYIEGGARFQGKAANDVLERIKVFAR</sequence>
<proteinExistence type="predicted"/>
<accession>A0ABW1V9J7</accession>
<dbReference type="Pfam" id="PF01276">
    <property type="entry name" value="OKR_DC_1"/>
    <property type="match status" value="1"/>
</dbReference>
<dbReference type="EMBL" id="JBHSTE010000011">
    <property type="protein sequence ID" value="MFC6335134.1"/>
    <property type="molecule type" value="Genomic_DNA"/>
</dbReference>
<keyword evidence="5" id="KW-1185">Reference proteome</keyword>
<feature type="domain" description="Orn/Lys/Arg decarboxylases family 1 pyridoxal-P attachment site" evidence="3">
    <location>
        <begin position="9"/>
        <end position="288"/>
    </location>
</feature>
<organism evidence="4 5">
    <name type="scientific">Paenibacillus septentrionalis</name>
    <dbReference type="NCBI Taxonomy" id="429342"/>
    <lineage>
        <taxon>Bacteria</taxon>
        <taxon>Bacillati</taxon>
        <taxon>Bacillota</taxon>
        <taxon>Bacilli</taxon>
        <taxon>Bacillales</taxon>
        <taxon>Paenibacillaceae</taxon>
        <taxon>Paenibacillus</taxon>
    </lineage>
</organism>
<dbReference type="Gene3D" id="3.90.105.10">
    <property type="entry name" value="Molybdopterin biosynthesis moea protein, domain 2"/>
    <property type="match status" value="1"/>
</dbReference>
<dbReference type="InterPro" id="IPR000310">
    <property type="entry name" value="Orn/Lys/Arg_deCO2ase_major_dom"/>
</dbReference>
<keyword evidence="2" id="KW-0663">Pyridoxal phosphate</keyword>
<keyword evidence="4" id="KW-0032">Aminotransferase</keyword>
<evidence type="ECO:0000313" key="4">
    <source>
        <dbReference type="EMBL" id="MFC6335134.1"/>
    </source>
</evidence>
<evidence type="ECO:0000313" key="5">
    <source>
        <dbReference type="Proteomes" id="UP001596233"/>
    </source>
</evidence>
<dbReference type="InterPro" id="IPR052357">
    <property type="entry name" value="Orn_Lys_Arg_decarboxylase-I"/>
</dbReference>
<reference evidence="5" key="1">
    <citation type="journal article" date="2019" name="Int. J. Syst. Evol. Microbiol.">
        <title>The Global Catalogue of Microorganisms (GCM) 10K type strain sequencing project: providing services to taxonomists for standard genome sequencing and annotation.</title>
        <authorList>
            <consortium name="The Broad Institute Genomics Platform"/>
            <consortium name="The Broad Institute Genome Sequencing Center for Infectious Disease"/>
            <person name="Wu L."/>
            <person name="Ma J."/>
        </authorList>
    </citation>
    <scope>NUCLEOTIDE SEQUENCE [LARGE SCALE GENOMIC DNA]</scope>
    <source>
        <strain evidence="5">PCU 280</strain>
    </source>
</reference>
<dbReference type="InterPro" id="IPR015424">
    <property type="entry name" value="PyrdxlP-dep_Trfase"/>
</dbReference>
<evidence type="ECO:0000259" key="3">
    <source>
        <dbReference type="Pfam" id="PF01276"/>
    </source>
</evidence>